<feature type="transmembrane region" description="Helical" evidence="9">
    <location>
        <begin position="270"/>
        <end position="296"/>
    </location>
</feature>
<reference evidence="10" key="1">
    <citation type="journal article" date="2019" name="G3 (Bethesda)">
        <title>Genome Assemblies of Two Rare Opportunistic Yeast Pathogens: Diutina rugosa (syn. Candida rugosa) and Trichomonascus ciferrii (syn. Candida ciferrii).</title>
        <authorList>
            <person name="Mixao V."/>
            <person name="Saus E."/>
            <person name="Hansen A.P."/>
            <person name="Lass-Florl C."/>
            <person name="Gabaldon T."/>
        </authorList>
    </citation>
    <scope>NUCLEOTIDE SEQUENCE</scope>
    <source>
        <strain evidence="10">CBS 4856</strain>
    </source>
</reference>
<name>A0A642UNZ9_9ASCO</name>
<feature type="transmembrane region" description="Helical" evidence="9">
    <location>
        <begin position="191"/>
        <end position="211"/>
    </location>
</feature>
<keyword evidence="11" id="KW-1185">Reference proteome</keyword>
<comment type="caution">
    <text evidence="10">The sequence shown here is derived from an EMBL/GenBank/DDBJ whole genome shotgun (WGS) entry which is preliminary data.</text>
</comment>
<dbReference type="EMBL" id="SWFS01000484">
    <property type="protein sequence ID" value="KAA8901555.1"/>
    <property type="molecule type" value="Genomic_DNA"/>
</dbReference>
<dbReference type="PANTHER" id="PTHR23501:SF58">
    <property type="entry name" value="LOW AFFINITY HEME TRANSPORTER STR3"/>
    <property type="match status" value="1"/>
</dbReference>
<feature type="transmembrane region" description="Helical" evidence="9">
    <location>
        <begin position="381"/>
        <end position="403"/>
    </location>
</feature>
<feature type="transmembrane region" description="Helical" evidence="9">
    <location>
        <begin position="223"/>
        <end position="244"/>
    </location>
</feature>
<dbReference type="PANTHER" id="PTHR23501">
    <property type="entry name" value="MAJOR FACILITATOR SUPERFAMILY"/>
    <property type="match status" value="1"/>
</dbReference>
<evidence type="ECO:0000256" key="2">
    <source>
        <dbReference type="ARBA" id="ARBA00008335"/>
    </source>
</evidence>
<dbReference type="Gene3D" id="1.20.1250.20">
    <property type="entry name" value="MFS general substrate transporter like domains"/>
    <property type="match status" value="2"/>
</dbReference>
<feature type="transmembrane region" description="Helical" evidence="9">
    <location>
        <begin position="157"/>
        <end position="179"/>
    </location>
</feature>
<dbReference type="GO" id="GO:0005886">
    <property type="term" value="C:plasma membrane"/>
    <property type="evidence" value="ECO:0007669"/>
    <property type="project" value="TreeGrafter"/>
</dbReference>
<dbReference type="AlphaFoldDB" id="A0A642UNZ9"/>
<feature type="transmembrane region" description="Helical" evidence="9">
    <location>
        <begin position="410"/>
        <end position="428"/>
    </location>
</feature>
<comment type="similarity">
    <text evidence="2">Belongs to the major facilitator superfamily.</text>
</comment>
<organism evidence="10 11">
    <name type="scientific">Trichomonascus ciferrii</name>
    <dbReference type="NCBI Taxonomy" id="44093"/>
    <lineage>
        <taxon>Eukaryota</taxon>
        <taxon>Fungi</taxon>
        <taxon>Dikarya</taxon>
        <taxon>Ascomycota</taxon>
        <taxon>Saccharomycotina</taxon>
        <taxon>Dipodascomycetes</taxon>
        <taxon>Dipodascales</taxon>
        <taxon>Trichomonascaceae</taxon>
        <taxon>Trichomonascus</taxon>
        <taxon>Trichomonascus ciferrii complex</taxon>
    </lineage>
</organism>
<feature type="transmembrane region" description="Helical" evidence="9">
    <location>
        <begin position="550"/>
        <end position="570"/>
    </location>
</feature>
<evidence type="ECO:0000256" key="9">
    <source>
        <dbReference type="SAM" id="Phobius"/>
    </source>
</evidence>
<feature type="transmembrane region" description="Helical" evidence="9">
    <location>
        <begin position="308"/>
        <end position="328"/>
    </location>
</feature>
<evidence type="ECO:0000256" key="5">
    <source>
        <dbReference type="ARBA" id="ARBA00022989"/>
    </source>
</evidence>
<dbReference type="GO" id="GO:0022857">
    <property type="term" value="F:transmembrane transporter activity"/>
    <property type="evidence" value="ECO:0007669"/>
    <property type="project" value="InterPro"/>
</dbReference>
<dbReference type="InterPro" id="IPR036259">
    <property type="entry name" value="MFS_trans_sf"/>
</dbReference>
<dbReference type="Pfam" id="PF07690">
    <property type="entry name" value="MFS_1"/>
    <property type="match status" value="1"/>
</dbReference>
<dbReference type="FunFam" id="1.20.1250.20:FF:000197">
    <property type="entry name" value="Siderophore iron transporter 1"/>
    <property type="match status" value="1"/>
</dbReference>
<keyword evidence="4 9" id="KW-0812">Transmembrane</keyword>
<protein>
    <recommendedName>
        <fullName evidence="12">Major facilitator superfamily (MFS) profile domain-containing protein</fullName>
    </recommendedName>
</protein>
<feature type="transmembrane region" description="Helical" evidence="9">
    <location>
        <begin position="474"/>
        <end position="498"/>
    </location>
</feature>
<accession>A0A642UNZ9</accession>
<proteinExistence type="inferred from homology"/>
<evidence type="ECO:0000256" key="4">
    <source>
        <dbReference type="ARBA" id="ARBA00022692"/>
    </source>
</evidence>
<dbReference type="InterPro" id="IPR011701">
    <property type="entry name" value="MFS"/>
</dbReference>
<keyword evidence="6" id="KW-0406">Ion transport</keyword>
<dbReference type="VEuPathDB" id="FungiDB:TRICI_006058"/>
<keyword evidence="5 9" id="KW-1133">Transmembrane helix</keyword>
<dbReference type="GO" id="GO:0006811">
    <property type="term" value="P:monoatomic ion transport"/>
    <property type="evidence" value="ECO:0007669"/>
    <property type="project" value="UniProtKB-KW"/>
</dbReference>
<evidence type="ECO:0000256" key="1">
    <source>
        <dbReference type="ARBA" id="ARBA00004141"/>
    </source>
</evidence>
<evidence type="ECO:0000256" key="7">
    <source>
        <dbReference type="ARBA" id="ARBA00023136"/>
    </source>
</evidence>
<feature type="transmembrane region" description="Helical" evidence="9">
    <location>
        <begin position="102"/>
        <end position="122"/>
    </location>
</feature>
<comment type="subcellular location">
    <subcellularLocation>
        <location evidence="1">Membrane</location>
        <topology evidence="1">Multi-pass membrane protein</topology>
    </subcellularLocation>
</comment>
<evidence type="ECO:0000256" key="3">
    <source>
        <dbReference type="ARBA" id="ARBA00022448"/>
    </source>
</evidence>
<dbReference type="OrthoDB" id="2241241at2759"/>
<evidence type="ECO:0000313" key="10">
    <source>
        <dbReference type="EMBL" id="KAA8901555.1"/>
    </source>
</evidence>
<evidence type="ECO:0000256" key="6">
    <source>
        <dbReference type="ARBA" id="ARBA00023065"/>
    </source>
</evidence>
<gene>
    <name evidence="10" type="ORF">TRICI_006058</name>
</gene>
<feature type="transmembrane region" description="Helical" evidence="9">
    <location>
        <begin position="64"/>
        <end position="82"/>
    </location>
</feature>
<dbReference type="SUPFAM" id="SSF103473">
    <property type="entry name" value="MFS general substrate transporter"/>
    <property type="match status" value="1"/>
</dbReference>
<evidence type="ECO:0000313" key="11">
    <source>
        <dbReference type="Proteomes" id="UP000761534"/>
    </source>
</evidence>
<feature type="transmembrane region" description="Helical" evidence="9">
    <location>
        <begin position="134"/>
        <end position="151"/>
    </location>
</feature>
<feature type="transmembrane region" description="Helical" evidence="9">
    <location>
        <begin position="340"/>
        <end position="361"/>
    </location>
</feature>
<evidence type="ECO:0000256" key="8">
    <source>
        <dbReference type="SAM" id="MobiDB-lite"/>
    </source>
</evidence>
<keyword evidence="7 9" id="KW-0472">Membrane</keyword>
<feature type="region of interest" description="Disordered" evidence="8">
    <location>
        <begin position="1"/>
        <end position="37"/>
    </location>
</feature>
<keyword evidence="3" id="KW-0813">Transport</keyword>
<evidence type="ECO:0008006" key="12">
    <source>
        <dbReference type="Google" id="ProtNLM"/>
    </source>
</evidence>
<dbReference type="Proteomes" id="UP000761534">
    <property type="component" value="Unassembled WGS sequence"/>
</dbReference>
<sequence length="616" mass="68201">MSEEKRQAPPQAGFQDGDAIERQPTETSNDGVPNKQIDAEGMSRGVVRIEAVKMTMASGKHSKLILWSFAASVMVCAWAYALDNSTTFNYDPYATSSFGKHSMISTLQIATSIISAVCRPILAKISDVSSRPATYVLVVLFYTVGYIIVASCTTISAFIVGQAFVAIGGAGVNIMNSIIVGDLSPLKWRGFIHGMLSFPFIINCWFAGLIVEDLLDTNWRWGYGMFAIIMPVVLSPAVFIMFWLQRRAKKLHIIEDTTEKPPIQKRIWDIIIEVDAIGLLFLGFGWSLLLLPFSLYPYADNQWRNPSLIAMMVVGGILLIVYVLYEMFVAPFPSAPKRVVFNRTFIMSVIIDFIYMLAGYMRTTYLSSYTWIVTDWSAQDWTYYNNTLTLALCIFGIVAGVIFRATHRYKYWQVSGLIVLVIGVGVMVDTNGLCRKNVAALVMSQILIGFGGGFSVVASQVAAQASVPHQDLAIVISLLSLWSSIGSAIGSAIAAPVWSSKMPGNLRKYLPSSVSDEQVMEFFGNIKAIKSYPYGGEVRQGAIHAYSKTMWSLFVPSLSISFIPVIAACLQTNYFLGDSQNAVEDGTMTEDPRDPEVERNLTWKDRLANFFNKPLV</sequence>
<feature type="transmembrane region" description="Helical" evidence="9">
    <location>
        <begin position="440"/>
        <end position="462"/>
    </location>
</feature>